<name>A0AAV2ZVJ8_PYXAD</name>
<comment type="caution">
    <text evidence="1">The sequence shown here is derived from an EMBL/GenBank/DDBJ whole genome shotgun (WGS) entry which is preliminary data.</text>
</comment>
<organism evidence="1 2">
    <name type="scientific">Pyxicephalus adspersus</name>
    <name type="common">African bullfrog</name>
    <dbReference type="NCBI Taxonomy" id="30357"/>
    <lineage>
        <taxon>Eukaryota</taxon>
        <taxon>Metazoa</taxon>
        <taxon>Chordata</taxon>
        <taxon>Craniata</taxon>
        <taxon>Vertebrata</taxon>
        <taxon>Euteleostomi</taxon>
        <taxon>Amphibia</taxon>
        <taxon>Batrachia</taxon>
        <taxon>Anura</taxon>
        <taxon>Neobatrachia</taxon>
        <taxon>Ranoidea</taxon>
        <taxon>Pyxicephalidae</taxon>
        <taxon>Pyxicephalinae</taxon>
        <taxon>Pyxicephalus</taxon>
    </lineage>
</organism>
<gene>
    <name evidence="1" type="ORF">GDO54_004805</name>
</gene>
<reference evidence="1" key="1">
    <citation type="thesis" date="2020" institute="ProQuest LLC" country="789 East Eisenhower Parkway, Ann Arbor, MI, USA">
        <title>Comparative Genomics and Chromosome Evolution.</title>
        <authorList>
            <person name="Mudd A.B."/>
        </authorList>
    </citation>
    <scope>NUCLEOTIDE SEQUENCE</scope>
    <source>
        <strain evidence="1">1538</strain>
        <tissue evidence="1">Blood</tissue>
    </source>
</reference>
<protein>
    <submittedName>
        <fullName evidence="1">Uncharacterized protein</fullName>
    </submittedName>
</protein>
<sequence length="95" mass="10924">MDRSMALGTTGLEDYFISIKDLLPLRTNMASPHMMDFNVIYRYRKLLSSSVYNLRAMESLNHLAILEGSHRWCWTNLDQLHHTQHQKGSSADVSG</sequence>
<evidence type="ECO:0000313" key="2">
    <source>
        <dbReference type="Proteomes" id="UP001181693"/>
    </source>
</evidence>
<accession>A0AAV2ZVJ8</accession>
<dbReference type="Proteomes" id="UP001181693">
    <property type="component" value="Unassembled WGS sequence"/>
</dbReference>
<proteinExistence type="predicted"/>
<evidence type="ECO:0000313" key="1">
    <source>
        <dbReference type="EMBL" id="DBA15615.1"/>
    </source>
</evidence>
<keyword evidence="2" id="KW-1185">Reference proteome</keyword>
<dbReference type="EMBL" id="DYDO01000012">
    <property type="protein sequence ID" value="DBA15615.1"/>
    <property type="molecule type" value="Genomic_DNA"/>
</dbReference>
<dbReference type="AlphaFoldDB" id="A0AAV2ZVJ8"/>